<accession>A0A8H6WLY6</accession>
<dbReference type="EMBL" id="JACAZE010000003">
    <property type="protein sequence ID" value="KAF7319623.1"/>
    <property type="molecule type" value="Genomic_DNA"/>
</dbReference>
<feature type="region of interest" description="Disordered" evidence="1">
    <location>
        <begin position="38"/>
        <end position="60"/>
    </location>
</feature>
<evidence type="ECO:0000256" key="1">
    <source>
        <dbReference type="SAM" id="MobiDB-lite"/>
    </source>
</evidence>
<dbReference type="Proteomes" id="UP000613580">
    <property type="component" value="Unassembled WGS sequence"/>
</dbReference>
<dbReference type="AlphaFoldDB" id="A0A8H6WLY6"/>
<reference evidence="2" key="1">
    <citation type="submission" date="2020-05" db="EMBL/GenBank/DDBJ databases">
        <title>Mycena genomes resolve the evolution of fungal bioluminescence.</title>
        <authorList>
            <person name="Tsai I.J."/>
        </authorList>
    </citation>
    <scope>NUCLEOTIDE SEQUENCE</scope>
    <source>
        <strain evidence="2">110903Hualien_Pintung</strain>
    </source>
</reference>
<evidence type="ECO:0000313" key="3">
    <source>
        <dbReference type="Proteomes" id="UP000613580"/>
    </source>
</evidence>
<evidence type="ECO:0000313" key="2">
    <source>
        <dbReference type="EMBL" id="KAF7319623.1"/>
    </source>
</evidence>
<feature type="compositionally biased region" description="Gly residues" evidence="1">
    <location>
        <begin position="39"/>
        <end position="59"/>
    </location>
</feature>
<organism evidence="2 3">
    <name type="scientific">Mycena chlorophos</name>
    <name type="common">Agaric fungus</name>
    <name type="synonym">Agaricus chlorophos</name>
    <dbReference type="NCBI Taxonomy" id="658473"/>
    <lineage>
        <taxon>Eukaryota</taxon>
        <taxon>Fungi</taxon>
        <taxon>Dikarya</taxon>
        <taxon>Basidiomycota</taxon>
        <taxon>Agaricomycotina</taxon>
        <taxon>Agaricomycetes</taxon>
        <taxon>Agaricomycetidae</taxon>
        <taxon>Agaricales</taxon>
        <taxon>Marasmiineae</taxon>
        <taxon>Mycenaceae</taxon>
        <taxon>Mycena</taxon>
    </lineage>
</organism>
<proteinExistence type="predicted"/>
<protein>
    <submittedName>
        <fullName evidence="2">Uncharacterized protein</fullName>
    </submittedName>
</protein>
<name>A0A8H6WLY6_MYCCL</name>
<comment type="caution">
    <text evidence="2">The sequence shown here is derived from an EMBL/GenBank/DDBJ whole genome shotgun (WGS) entry which is preliminary data.</text>
</comment>
<gene>
    <name evidence="2" type="ORF">HMN09_00302700</name>
</gene>
<sequence length="88" mass="8929">MSTDSSTYLPLGVTLAQGYSSSLQSGQITTHNLTMAVHGGTGGAGGSANEQGGAGGIGQGPNFQINTQYMVLGQQQTPAGYFFMKPSL</sequence>
<keyword evidence="3" id="KW-1185">Reference proteome</keyword>